<organism evidence="1">
    <name type="scientific">Rhizophora mucronata</name>
    <name type="common">Asiatic mangrove</name>
    <dbReference type="NCBI Taxonomy" id="61149"/>
    <lineage>
        <taxon>Eukaryota</taxon>
        <taxon>Viridiplantae</taxon>
        <taxon>Streptophyta</taxon>
        <taxon>Embryophyta</taxon>
        <taxon>Tracheophyta</taxon>
        <taxon>Spermatophyta</taxon>
        <taxon>Magnoliopsida</taxon>
        <taxon>eudicotyledons</taxon>
        <taxon>Gunneridae</taxon>
        <taxon>Pentapetalae</taxon>
        <taxon>rosids</taxon>
        <taxon>fabids</taxon>
        <taxon>Malpighiales</taxon>
        <taxon>Rhizophoraceae</taxon>
        <taxon>Rhizophora</taxon>
    </lineage>
</organism>
<evidence type="ECO:0000313" key="1">
    <source>
        <dbReference type="EMBL" id="MBW87354.1"/>
    </source>
</evidence>
<reference evidence="1" key="1">
    <citation type="submission" date="2018-02" db="EMBL/GenBank/DDBJ databases">
        <title>Rhizophora mucronata_Transcriptome.</title>
        <authorList>
            <person name="Meera S.P."/>
            <person name="Sreeshan A."/>
            <person name="Augustine A."/>
        </authorList>
    </citation>
    <scope>NUCLEOTIDE SEQUENCE</scope>
    <source>
        <tissue evidence="1">Leaf</tissue>
    </source>
</reference>
<dbReference type="AlphaFoldDB" id="A0A2P2J1K4"/>
<name>A0A2P2J1K4_RHIMU</name>
<protein>
    <submittedName>
        <fullName evidence="1">Uncharacterized protein</fullName>
    </submittedName>
</protein>
<dbReference type="EMBL" id="GGEC01006871">
    <property type="protein sequence ID" value="MBW87354.1"/>
    <property type="molecule type" value="Transcribed_RNA"/>
</dbReference>
<sequence length="64" mass="7178">MSFIMGMSQQSGLVSFIQQYLHLELLIPEKAKHRRIIGKCLNATGGTKVNRLLAAFLSNLFQVD</sequence>
<proteinExistence type="predicted"/>
<accession>A0A2P2J1K4</accession>